<sequence>MKKYALVCGASGEIGTAICRHLAQQGWSLYMHYATKPTTELVEQLTVDFPQQEFFCVQADFTHEDAATHLASQIFTLHAIIFANGHAVYGLLEDISVLEMHTLWQVHVQTPMLILQQLAAKLRAHQVSYVLFIGSIWGVAGAAGEVVYSAVKGAQHSFVKAYAQEVAYNGIRVNAIAPGFIETKMNGHIDEAEREQIISDIPLQQLGTADDVARLCTFYVSGQADYMTGQIIHLNGGWYI</sequence>
<dbReference type="PANTHER" id="PTHR42879:SF2">
    <property type="entry name" value="3-OXOACYL-[ACYL-CARRIER-PROTEIN] REDUCTASE FABG"/>
    <property type="match status" value="1"/>
</dbReference>
<dbReference type="EMBL" id="JARSFG010000017">
    <property type="protein sequence ID" value="MEC1179286.1"/>
    <property type="molecule type" value="Genomic_DNA"/>
</dbReference>
<evidence type="ECO:0000313" key="2">
    <source>
        <dbReference type="EMBL" id="MEC1179286.1"/>
    </source>
</evidence>
<keyword evidence="3" id="KW-1185">Reference proteome</keyword>
<evidence type="ECO:0000313" key="3">
    <source>
        <dbReference type="Proteomes" id="UP001344888"/>
    </source>
</evidence>
<dbReference type="RefSeq" id="WP_326123778.1">
    <property type="nucleotide sequence ID" value="NZ_JARSFG010000017.1"/>
</dbReference>
<evidence type="ECO:0000256" key="1">
    <source>
        <dbReference type="ARBA" id="ARBA00006484"/>
    </source>
</evidence>
<comment type="caution">
    <text evidence="2">The sequence shown here is derived from an EMBL/GenBank/DDBJ whole genome shotgun (WGS) entry which is preliminary data.</text>
</comment>
<gene>
    <name evidence="2" type="ORF">P9B03_12385</name>
</gene>
<dbReference type="CDD" id="cd05233">
    <property type="entry name" value="SDR_c"/>
    <property type="match status" value="1"/>
</dbReference>
<dbReference type="NCBIfam" id="NF047420">
    <property type="entry name" value="EF_P_mod_YmfI"/>
    <property type="match status" value="1"/>
</dbReference>
<comment type="similarity">
    <text evidence="1">Belongs to the short-chain dehydrogenases/reductases (SDR) family.</text>
</comment>
<dbReference type="PRINTS" id="PR00081">
    <property type="entry name" value="GDHRDH"/>
</dbReference>
<organism evidence="2 3">
    <name type="scientific">Metasolibacillus meyeri</name>
    <dbReference type="NCBI Taxonomy" id="1071052"/>
    <lineage>
        <taxon>Bacteria</taxon>
        <taxon>Bacillati</taxon>
        <taxon>Bacillota</taxon>
        <taxon>Bacilli</taxon>
        <taxon>Bacillales</taxon>
        <taxon>Caryophanaceae</taxon>
        <taxon>Metasolibacillus</taxon>
    </lineage>
</organism>
<reference evidence="2 3" key="1">
    <citation type="submission" date="2023-03" db="EMBL/GenBank/DDBJ databases">
        <title>Bacillus Genome Sequencing.</title>
        <authorList>
            <person name="Dunlap C."/>
        </authorList>
    </citation>
    <scope>NUCLEOTIDE SEQUENCE [LARGE SCALE GENOMIC DNA]</scope>
    <source>
        <strain evidence="2 3">B-59205</strain>
    </source>
</reference>
<accession>A0AAW9NS29</accession>
<dbReference type="Proteomes" id="UP001344888">
    <property type="component" value="Unassembled WGS sequence"/>
</dbReference>
<dbReference type="InterPro" id="IPR036291">
    <property type="entry name" value="NAD(P)-bd_dom_sf"/>
</dbReference>
<dbReference type="SUPFAM" id="SSF51735">
    <property type="entry name" value="NAD(P)-binding Rossmann-fold domains"/>
    <property type="match status" value="1"/>
</dbReference>
<dbReference type="AlphaFoldDB" id="A0AAW9NS29"/>
<dbReference type="Pfam" id="PF13561">
    <property type="entry name" value="adh_short_C2"/>
    <property type="match status" value="1"/>
</dbReference>
<dbReference type="PANTHER" id="PTHR42879">
    <property type="entry name" value="3-OXOACYL-(ACYL-CARRIER-PROTEIN) REDUCTASE"/>
    <property type="match status" value="1"/>
</dbReference>
<dbReference type="InterPro" id="IPR002347">
    <property type="entry name" value="SDR_fam"/>
</dbReference>
<dbReference type="Gene3D" id="3.40.50.720">
    <property type="entry name" value="NAD(P)-binding Rossmann-like Domain"/>
    <property type="match status" value="1"/>
</dbReference>
<name>A0AAW9NS29_9BACL</name>
<dbReference type="InterPro" id="IPR050259">
    <property type="entry name" value="SDR"/>
</dbReference>
<protein>
    <submittedName>
        <fullName evidence="2">SDR family oxidoreductase</fullName>
    </submittedName>
</protein>
<proteinExistence type="inferred from homology"/>